<feature type="compositionally biased region" description="Basic and acidic residues" evidence="6">
    <location>
        <begin position="171"/>
        <end position="184"/>
    </location>
</feature>
<feature type="domain" description="RNA recognition motif" evidence="7">
    <location>
        <begin position="311"/>
        <end position="392"/>
    </location>
</feature>
<organism evidence="8 9">
    <name type="scientific">Mortierella alpina</name>
    <name type="common">Oleaginous fungus</name>
    <name type="synonym">Mortierella renispora</name>
    <dbReference type="NCBI Taxonomy" id="64518"/>
    <lineage>
        <taxon>Eukaryota</taxon>
        <taxon>Fungi</taxon>
        <taxon>Fungi incertae sedis</taxon>
        <taxon>Mucoromycota</taxon>
        <taxon>Mortierellomycotina</taxon>
        <taxon>Mortierellomycetes</taxon>
        <taxon>Mortierellales</taxon>
        <taxon>Mortierellaceae</taxon>
        <taxon>Mortierella</taxon>
    </lineage>
</organism>
<name>A0A9P8A213_MORAP</name>
<dbReference type="InterPro" id="IPR000504">
    <property type="entry name" value="RRM_dom"/>
</dbReference>
<dbReference type="GO" id="GO:0071011">
    <property type="term" value="C:precatalytic spliceosome"/>
    <property type="evidence" value="ECO:0007669"/>
    <property type="project" value="TreeGrafter"/>
</dbReference>
<feature type="compositionally biased region" description="Polar residues" evidence="6">
    <location>
        <begin position="206"/>
        <end position="231"/>
    </location>
</feature>
<dbReference type="Gene3D" id="3.30.70.330">
    <property type="match status" value="1"/>
</dbReference>
<dbReference type="CDD" id="cd12647">
    <property type="entry name" value="RRM_UHM_SPF45"/>
    <property type="match status" value="1"/>
</dbReference>
<dbReference type="GO" id="GO:0045292">
    <property type="term" value="P:mRNA cis splicing, via spliceosome"/>
    <property type="evidence" value="ECO:0007669"/>
    <property type="project" value="InterPro"/>
</dbReference>
<comment type="subcellular location">
    <subcellularLocation>
        <location evidence="1">Nucleus</location>
    </subcellularLocation>
</comment>
<dbReference type="Proteomes" id="UP000717515">
    <property type="component" value="Unassembled WGS sequence"/>
</dbReference>
<evidence type="ECO:0000313" key="9">
    <source>
        <dbReference type="Proteomes" id="UP000717515"/>
    </source>
</evidence>
<evidence type="ECO:0000313" key="8">
    <source>
        <dbReference type="EMBL" id="KAG9321935.1"/>
    </source>
</evidence>
<keyword evidence="4" id="KW-0508">mRNA splicing</keyword>
<dbReference type="InterPro" id="IPR034653">
    <property type="entry name" value="SPF45_RRM"/>
</dbReference>
<feature type="region of interest" description="Disordered" evidence="6">
    <location>
        <begin position="257"/>
        <end position="284"/>
    </location>
</feature>
<evidence type="ECO:0000256" key="3">
    <source>
        <dbReference type="ARBA" id="ARBA00022884"/>
    </source>
</evidence>
<dbReference type="GO" id="GO:0003723">
    <property type="term" value="F:RNA binding"/>
    <property type="evidence" value="ECO:0007669"/>
    <property type="project" value="UniProtKB-KW"/>
</dbReference>
<dbReference type="Pfam" id="PF00076">
    <property type="entry name" value="RRM_1"/>
    <property type="match status" value="1"/>
</dbReference>
<feature type="compositionally biased region" description="Low complexity" evidence="6">
    <location>
        <begin position="30"/>
        <end position="39"/>
    </location>
</feature>
<accession>A0A9P8A213</accession>
<keyword evidence="2" id="KW-0507">mRNA processing</keyword>
<dbReference type="EMBL" id="JAIFTL010000175">
    <property type="protein sequence ID" value="KAG9321935.1"/>
    <property type="molecule type" value="Genomic_DNA"/>
</dbReference>
<dbReference type="FunFam" id="3.30.70.330:FF:000382">
    <property type="entry name" value="G-patch domain-containing protein"/>
    <property type="match status" value="1"/>
</dbReference>
<feature type="compositionally biased region" description="Low complexity" evidence="6">
    <location>
        <begin position="263"/>
        <end position="280"/>
    </location>
</feature>
<evidence type="ECO:0000256" key="6">
    <source>
        <dbReference type="SAM" id="MobiDB-lite"/>
    </source>
</evidence>
<evidence type="ECO:0000256" key="2">
    <source>
        <dbReference type="ARBA" id="ARBA00022664"/>
    </source>
</evidence>
<proteinExistence type="predicted"/>
<feature type="region of interest" description="Disordered" evidence="6">
    <location>
        <begin position="1"/>
        <end position="39"/>
    </location>
</feature>
<dbReference type="InterPro" id="IPR035979">
    <property type="entry name" value="RBD_domain_sf"/>
</dbReference>
<protein>
    <recommendedName>
        <fullName evidence="7">RNA recognition motif domain-containing protein</fullName>
    </recommendedName>
</protein>
<reference evidence="8" key="1">
    <citation type="submission" date="2021-07" db="EMBL/GenBank/DDBJ databases">
        <title>Draft genome of Mortierella alpina, strain LL118, isolated from an aspen leaf litter sample.</title>
        <authorList>
            <person name="Yang S."/>
            <person name="Vinatzer B.A."/>
        </authorList>
    </citation>
    <scope>NUCLEOTIDE SEQUENCE</scope>
    <source>
        <strain evidence="8">LL118</strain>
    </source>
</reference>
<evidence type="ECO:0000256" key="4">
    <source>
        <dbReference type="ARBA" id="ARBA00023187"/>
    </source>
</evidence>
<dbReference type="InterPro" id="IPR040052">
    <property type="entry name" value="RBM17"/>
</dbReference>
<evidence type="ECO:0000256" key="1">
    <source>
        <dbReference type="ARBA" id="ARBA00004123"/>
    </source>
</evidence>
<dbReference type="SUPFAM" id="SSF54928">
    <property type="entry name" value="RNA-binding domain, RBD"/>
    <property type="match status" value="1"/>
</dbReference>
<comment type="caution">
    <text evidence="8">The sequence shown here is derived from an EMBL/GenBank/DDBJ whole genome shotgun (WGS) entry which is preliminary data.</text>
</comment>
<dbReference type="PANTHER" id="PTHR13288">
    <property type="entry name" value="SPLICING FACTOR 45 SPF45"/>
    <property type="match status" value="1"/>
</dbReference>
<gene>
    <name evidence="8" type="ORF">KVV02_004510</name>
</gene>
<evidence type="ECO:0000256" key="5">
    <source>
        <dbReference type="ARBA" id="ARBA00023242"/>
    </source>
</evidence>
<dbReference type="SMART" id="SM00361">
    <property type="entry name" value="RRM_1"/>
    <property type="match status" value="1"/>
</dbReference>
<dbReference type="InterPro" id="IPR012677">
    <property type="entry name" value="Nucleotide-bd_a/b_plait_sf"/>
</dbReference>
<feature type="compositionally biased region" description="Basic and acidic residues" evidence="6">
    <location>
        <begin position="19"/>
        <end position="29"/>
    </location>
</feature>
<feature type="region of interest" description="Disordered" evidence="6">
    <location>
        <begin position="146"/>
        <end position="238"/>
    </location>
</feature>
<dbReference type="PANTHER" id="PTHR13288:SF8">
    <property type="entry name" value="SPLICING FACTOR 45"/>
    <property type="match status" value="1"/>
</dbReference>
<dbReference type="AlphaFoldDB" id="A0A9P8A213"/>
<keyword evidence="5" id="KW-0539">Nucleus</keyword>
<sequence>MSLYGDLPPPSTAATADGPSKKADGDAKDGAAASGAAKSVLPAGWSSSITRLKPMLNRKLAPPKARPAQRTIPAGFAAQSAQEPHKDVATLNPGITAVAQSIPGNNVTALSTGAQHASGNTLDENSWLKARTAQVQRNDNDVHAIGRKQMKRAPVKAQQQQGPISLDDEYDISRPNDPMHRNDSYHSSTPPKGEQRPLAYKAFAPPSSQTTPSHVAGQSSQRKQEISSPPGQNRGVAILNDTSGEDAFLRRAQLTQQRLSEQATMPSTPSTPSAPTHAPAQGHQQNQLYNRPAFTPKASEQTARKGSPSPVILLTNMVGPGEVDDTLQEETAMECEKFGPVVRCLIFEVQNGKVPPEEAVRIFVKFGSLVSAEKALKDLDGRFFGGRQVHGQFFDEKRFDSLQLAP</sequence>
<keyword evidence="3" id="KW-0694">RNA-binding</keyword>
<dbReference type="InterPro" id="IPR003954">
    <property type="entry name" value="RRM_euk-type"/>
</dbReference>
<evidence type="ECO:0000259" key="7">
    <source>
        <dbReference type="SMART" id="SM00361"/>
    </source>
</evidence>